<protein>
    <submittedName>
        <fullName evidence="3">DEAD/DEAH box helicase</fullName>
    </submittedName>
</protein>
<dbReference type="GO" id="GO:0031297">
    <property type="term" value="P:replication fork processing"/>
    <property type="evidence" value="ECO:0007669"/>
    <property type="project" value="TreeGrafter"/>
</dbReference>
<dbReference type="InterPro" id="IPR027417">
    <property type="entry name" value="P-loop_NTPase"/>
</dbReference>
<comment type="caution">
    <text evidence="3">The sequence shown here is derived from an EMBL/GenBank/DDBJ whole genome shotgun (WGS) entry which is preliminary data.</text>
</comment>
<dbReference type="SMART" id="SM00487">
    <property type="entry name" value="DEXDc"/>
    <property type="match status" value="1"/>
</dbReference>
<keyword evidence="3" id="KW-0067">ATP-binding</keyword>
<dbReference type="PANTHER" id="PTHR45766">
    <property type="entry name" value="DNA ANNEALING HELICASE AND ENDONUCLEASE ZRANB3 FAMILY MEMBER"/>
    <property type="match status" value="1"/>
</dbReference>
<keyword evidence="1" id="KW-0378">Hydrolase</keyword>
<dbReference type="GO" id="GO:0004386">
    <property type="term" value="F:helicase activity"/>
    <property type="evidence" value="ECO:0007669"/>
    <property type="project" value="UniProtKB-KW"/>
</dbReference>
<dbReference type="GO" id="GO:0005524">
    <property type="term" value="F:ATP binding"/>
    <property type="evidence" value="ECO:0007669"/>
    <property type="project" value="InterPro"/>
</dbReference>
<accession>A0A9Q2NT19</accession>
<dbReference type="PROSITE" id="PS51192">
    <property type="entry name" value="HELICASE_ATP_BIND_1"/>
    <property type="match status" value="1"/>
</dbReference>
<gene>
    <name evidence="3" type="ORF">JQX41_12760</name>
    <name evidence="4" type="ORF">JQX48_12765</name>
</gene>
<sequence length="557" mass="62135">MTAAKTYGRLQYLPPKGSGAGGWLISDLEPHVSVAFKRLFDRVRKTDVDIVLADTDLIRVDLHWFMLRYPLQHVEGQMLQEGIARVTTKAAERERLLAPSWTPGKLTGWKENRAPYPYQVQAARLAINNPSLLLGDDLGLGKTISALAAIVEGPKPAAVVVQTHLAQQWADRAEEFTHLRTHIIKGTKPYDLPSADIYVWKYSNIVGWNDVLARGVCKTVIFDEIQELRHGTGSQKGQTAEHMVAAADVSMGLTATPIYNYGNEIFNVMQYVHRDLLGRKHEFDREWCPDGKRVKNPQALGAFLRDAGFFLRRTEHDEEVNTQIPALNRVVLEVPWDEDDVGALDDLTRTLAQTVLSGSFTERGKAARELDLRMRMRTGVAKARGVAAYVDMLLQERPRVLLAGWHRDVYDIWGRALERHKPVLYTGTESAAGKRRSVDAFTKGDSRVMMISLRSGAGLDGLQDYCSDVVFGEFDWSPQVHKQVAGRLRRPGQRAEVTAHYLHTSGGSDPVIMGVLGLKASQSRGIVDPFSGIEQQQSDDSRIKELARQVLEKGAAL</sequence>
<proteinExistence type="predicted"/>
<evidence type="ECO:0000256" key="1">
    <source>
        <dbReference type="ARBA" id="ARBA00022801"/>
    </source>
</evidence>
<dbReference type="CDD" id="cd18793">
    <property type="entry name" value="SF2_C_SNF"/>
    <property type="match status" value="1"/>
</dbReference>
<dbReference type="InterPro" id="IPR049730">
    <property type="entry name" value="SNF2/RAD54-like_C"/>
</dbReference>
<keyword evidence="3" id="KW-0347">Helicase</keyword>
<feature type="domain" description="Helicase ATP-binding" evidence="2">
    <location>
        <begin position="123"/>
        <end position="275"/>
    </location>
</feature>
<dbReference type="RefSeq" id="WP_138487979.1">
    <property type="nucleotide sequence ID" value="NZ_JAFBWU010000007.1"/>
</dbReference>
<dbReference type="Gene3D" id="3.40.50.300">
    <property type="entry name" value="P-loop containing nucleotide triphosphate hydrolases"/>
    <property type="match status" value="2"/>
</dbReference>
<reference evidence="3 6" key="1">
    <citation type="submission" date="2021-01" db="EMBL/GenBank/DDBJ databases">
        <title>Diatom-associated Roseobacters Show Island Model of Population Structure.</title>
        <authorList>
            <person name="Qu L."/>
            <person name="Feng X."/>
            <person name="Chen Y."/>
            <person name="Li L."/>
            <person name="Wang X."/>
            <person name="Hu Z."/>
            <person name="Wang H."/>
            <person name="Luo H."/>
        </authorList>
    </citation>
    <scope>NUCLEOTIDE SEQUENCE</scope>
    <source>
        <strain evidence="4 6">CC28-63</strain>
        <strain evidence="3">CC28-69</strain>
    </source>
</reference>
<organism evidence="3 5">
    <name type="scientific">Marivita cryptomonadis</name>
    <dbReference type="NCBI Taxonomy" id="505252"/>
    <lineage>
        <taxon>Bacteria</taxon>
        <taxon>Pseudomonadati</taxon>
        <taxon>Pseudomonadota</taxon>
        <taxon>Alphaproteobacteria</taxon>
        <taxon>Rhodobacterales</taxon>
        <taxon>Roseobacteraceae</taxon>
        <taxon>Marivita</taxon>
    </lineage>
</organism>
<dbReference type="GO" id="GO:0016787">
    <property type="term" value="F:hydrolase activity"/>
    <property type="evidence" value="ECO:0007669"/>
    <property type="project" value="UniProtKB-KW"/>
</dbReference>
<dbReference type="EMBL" id="JAFBXF010000007">
    <property type="protein sequence ID" value="MBM2417849.1"/>
    <property type="molecule type" value="Genomic_DNA"/>
</dbReference>
<dbReference type="SUPFAM" id="SSF52540">
    <property type="entry name" value="P-loop containing nucleoside triphosphate hydrolases"/>
    <property type="match status" value="2"/>
</dbReference>
<evidence type="ECO:0000313" key="4">
    <source>
        <dbReference type="EMBL" id="MBM2417849.1"/>
    </source>
</evidence>
<dbReference type="Proteomes" id="UP000755667">
    <property type="component" value="Unassembled WGS sequence"/>
</dbReference>
<dbReference type="InterPro" id="IPR000330">
    <property type="entry name" value="SNF2_N"/>
</dbReference>
<keyword evidence="6" id="KW-1185">Reference proteome</keyword>
<name>A0A9Q2NT19_9RHOB</name>
<dbReference type="PANTHER" id="PTHR45766:SF6">
    <property type="entry name" value="SWI_SNF-RELATED MATRIX-ASSOCIATED ACTIN-DEPENDENT REGULATOR OF CHROMATIN SUBFAMILY A-LIKE PROTEIN 1"/>
    <property type="match status" value="1"/>
</dbReference>
<dbReference type="AlphaFoldDB" id="A0A9Q2NT19"/>
<evidence type="ECO:0000259" key="2">
    <source>
        <dbReference type="PROSITE" id="PS51192"/>
    </source>
</evidence>
<dbReference type="Pfam" id="PF00176">
    <property type="entry name" value="SNF2-rel_dom"/>
    <property type="match status" value="1"/>
</dbReference>
<keyword evidence="3" id="KW-0547">Nucleotide-binding</keyword>
<dbReference type="GO" id="GO:0006281">
    <property type="term" value="P:DNA repair"/>
    <property type="evidence" value="ECO:0007669"/>
    <property type="project" value="TreeGrafter"/>
</dbReference>
<evidence type="ECO:0000313" key="6">
    <source>
        <dbReference type="Proteomes" id="UP000809440"/>
    </source>
</evidence>
<dbReference type="InterPro" id="IPR014001">
    <property type="entry name" value="Helicase_ATP-bd"/>
</dbReference>
<dbReference type="Proteomes" id="UP000809440">
    <property type="component" value="Unassembled WGS sequence"/>
</dbReference>
<evidence type="ECO:0000313" key="5">
    <source>
        <dbReference type="Proteomes" id="UP000755667"/>
    </source>
</evidence>
<evidence type="ECO:0000313" key="3">
    <source>
        <dbReference type="EMBL" id="MBM2413181.1"/>
    </source>
</evidence>
<dbReference type="EMBL" id="JAFBXE010000007">
    <property type="protein sequence ID" value="MBM2413181.1"/>
    <property type="molecule type" value="Genomic_DNA"/>
</dbReference>